<evidence type="ECO:0000313" key="3">
    <source>
        <dbReference type="Proteomes" id="UP000474159"/>
    </source>
</evidence>
<dbReference type="OrthoDB" id="7997416at2"/>
<comment type="caution">
    <text evidence="2">The sequence shown here is derived from an EMBL/GenBank/DDBJ whole genome shotgun (WGS) entry which is preliminary data.</text>
</comment>
<feature type="region of interest" description="Disordered" evidence="1">
    <location>
        <begin position="123"/>
        <end position="142"/>
    </location>
</feature>
<dbReference type="Proteomes" id="UP000474159">
    <property type="component" value="Unassembled WGS sequence"/>
</dbReference>
<organism evidence="2 3">
    <name type="scientific">Methylobacterium soli</name>
    <dbReference type="NCBI Taxonomy" id="553447"/>
    <lineage>
        <taxon>Bacteria</taxon>
        <taxon>Pseudomonadati</taxon>
        <taxon>Pseudomonadota</taxon>
        <taxon>Alphaproteobacteria</taxon>
        <taxon>Hyphomicrobiales</taxon>
        <taxon>Methylobacteriaceae</taxon>
        <taxon>Methylobacterium</taxon>
    </lineage>
</organism>
<dbReference type="EMBL" id="VZZK01000050">
    <property type="protein sequence ID" value="KAB1072224.1"/>
    <property type="molecule type" value="Genomic_DNA"/>
</dbReference>
<evidence type="ECO:0000313" key="2">
    <source>
        <dbReference type="EMBL" id="KAB1072224.1"/>
    </source>
</evidence>
<protein>
    <submittedName>
        <fullName evidence="2">Uncharacterized protein</fullName>
    </submittedName>
</protein>
<accession>A0A6L3STM8</accession>
<gene>
    <name evidence="2" type="ORF">F6X53_28375</name>
</gene>
<reference evidence="2 3" key="1">
    <citation type="submission" date="2019-09" db="EMBL/GenBank/DDBJ databases">
        <title>YIM 48816 draft genome.</title>
        <authorList>
            <person name="Jiang L."/>
        </authorList>
    </citation>
    <scope>NUCLEOTIDE SEQUENCE [LARGE SCALE GENOMIC DNA]</scope>
    <source>
        <strain evidence="2 3">YIM 48816</strain>
    </source>
</reference>
<sequence length="153" mass="16704">MPVTKRQLAASIWDAHHIEDRGAIAAFILDDATEFGPNPFRCTSAGAQRQTWSGRTHEFRSLGIQFAGLSCLLQALVLLPTHEPLEQEILRGGPFIAYVYHHAGPARIVGAVLHGKPGIPLPVTTDVPYPQPSRRGRPRKSSAQLDLFATAHV</sequence>
<name>A0A6L3STM8_9HYPH</name>
<dbReference type="AlphaFoldDB" id="A0A6L3STM8"/>
<proteinExistence type="predicted"/>
<evidence type="ECO:0000256" key="1">
    <source>
        <dbReference type="SAM" id="MobiDB-lite"/>
    </source>
</evidence>
<keyword evidence="3" id="KW-1185">Reference proteome</keyword>